<feature type="transmembrane region" description="Helical" evidence="2">
    <location>
        <begin position="176"/>
        <end position="195"/>
    </location>
</feature>
<dbReference type="AlphaFoldDB" id="D8U4M9"/>
<feature type="compositionally biased region" description="Gly residues" evidence="1">
    <location>
        <begin position="320"/>
        <end position="329"/>
    </location>
</feature>
<dbReference type="Proteomes" id="UP000001058">
    <property type="component" value="Unassembled WGS sequence"/>
</dbReference>
<feature type="compositionally biased region" description="Polar residues" evidence="1">
    <location>
        <begin position="252"/>
        <end position="264"/>
    </location>
</feature>
<sequence>MEAATTANGQHVSETGDNGDFTRTLLPPIGVRGSRRFEAPQPPPEVDKFSRAMDKVMAERALTVEAPGEENAAGHIIARRETQMASKHGIAKVGKGVVEKFHAARHNTAIMSAMGHPGLEKLVAKEEEEKRKRRARIKVSLIKSRQYVCMYACTHVLHVCVCARFCVSFVCLHVRLLMVVAVLVVAVAIFQELTAQRNSANGRNSHYRGGHEGEHQHQHQLHPQAQVQPQSSVPLSQHGSELPNVYVALGQSAPSSRNPSTTLLGSLPPAQPQSQSHAQQAAAQAAAVQAQAAAQQTQVSAQQPQAAARSGGASARSNPAGGGGGGGKETGSSPRAAPPRTGVPSGLRPLAVSTGGASSEWEGQSHSNKGSSTSRRGGPGGRWRRRAQANTAKSGHSSESVIRATSRVGRVLAEFGGHDDWCSVTVLRHSLATILQANIRGWLVRRKWLANPNALVNATKAVLEAERAQKERRAALKLELERRALTRKQKEKAANVLQMLFPQVRVGVWVGGLGGVGVRSGWGAEKSMVGVPPSAVRRGSSGDNVPHGGNSSSARAKWTRLNKNLDLATEQEAFDLADSLDGSDSETSDLGLEEMALVKMRARTPPWQKAEQSQWEGQWAKLNTKTGRGNLDVVWDLSDTAARVQAVQQRRAERTASSADGKTSRAGDGAAAADSQQYDPATQPLPAAVVNELLVHRYIDNWVKVASKRAMRNIKYATCDEGYLRPLGC</sequence>
<dbReference type="InParanoid" id="D8U4M9"/>
<evidence type="ECO:0000256" key="1">
    <source>
        <dbReference type="SAM" id="MobiDB-lite"/>
    </source>
</evidence>
<dbReference type="Pfam" id="PF00612">
    <property type="entry name" value="IQ"/>
    <property type="match status" value="1"/>
</dbReference>
<organism evidence="4">
    <name type="scientific">Volvox carteri f. nagariensis</name>
    <dbReference type="NCBI Taxonomy" id="3068"/>
    <lineage>
        <taxon>Eukaryota</taxon>
        <taxon>Viridiplantae</taxon>
        <taxon>Chlorophyta</taxon>
        <taxon>core chlorophytes</taxon>
        <taxon>Chlorophyceae</taxon>
        <taxon>CS clade</taxon>
        <taxon>Chlamydomonadales</taxon>
        <taxon>Volvocaceae</taxon>
        <taxon>Volvox</taxon>
    </lineage>
</organism>
<protein>
    <submittedName>
        <fullName evidence="3">Uncharacterized protein</fullName>
    </submittedName>
</protein>
<feature type="region of interest" description="Disordered" evidence="1">
    <location>
        <begin position="649"/>
        <end position="679"/>
    </location>
</feature>
<keyword evidence="2" id="KW-0812">Transmembrane</keyword>
<accession>D8U4M9</accession>
<feature type="region of interest" description="Disordered" evidence="1">
    <location>
        <begin position="200"/>
        <end position="236"/>
    </location>
</feature>
<dbReference type="SMART" id="SM00015">
    <property type="entry name" value="IQ"/>
    <property type="match status" value="1"/>
</dbReference>
<evidence type="ECO:0000313" key="4">
    <source>
        <dbReference type="Proteomes" id="UP000001058"/>
    </source>
</evidence>
<gene>
    <name evidence="3" type="ORF">VOLCADRAFT_94386</name>
</gene>
<evidence type="ECO:0000313" key="3">
    <source>
        <dbReference type="EMBL" id="EFJ45217.1"/>
    </source>
</evidence>
<feature type="compositionally biased region" description="Low complexity" evidence="1">
    <location>
        <begin position="272"/>
        <end position="282"/>
    </location>
</feature>
<dbReference type="KEGG" id="vcn:VOLCADRAFT_94386"/>
<feature type="compositionally biased region" description="Low complexity" evidence="1">
    <location>
        <begin position="221"/>
        <end position="236"/>
    </location>
</feature>
<keyword evidence="2" id="KW-0472">Membrane</keyword>
<dbReference type="RefSeq" id="XP_002953593.1">
    <property type="nucleotide sequence ID" value="XM_002953547.1"/>
</dbReference>
<dbReference type="EMBL" id="GL378358">
    <property type="protein sequence ID" value="EFJ45217.1"/>
    <property type="molecule type" value="Genomic_DNA"/>
</dbReference>
<feature type="region of interest" description="Disordered" evidence="1">
    <location>
        <begin position="299"/>
        <end position="401"/>
    </location>
</feature>
<dbReference type="PROSITE" id="PS50096">
    <property type="entry name" value="IQ"/>
    <property type="match status" value="1"/>
</dbReference>
<dbReference type="GeneID" id="9616318"/>
<reference evidence="3 4" key="1">
    <citation type="journal article" date="2010" name="Science">
        <title>Genomic analysis of organismal complexity in the multicellular green alga Volvox carteri.</title>
        <authorList>
            <person name="Prochnik S.E."/>
            <person name="Umen J."/>
            <person name="Nedelcu A.M."/>
            <person name="Hallmann A."/>
            <person name="Miller S.M."/>
            <person name="Nishii I."/>
            <person name="Ferris P."/>
            <person name="Kuo A."/>
            <person name="Mitros T."/>
            <person name="Fritz-Laylin L.K."/>
            <person name="Hellsten U."/>
            <person name="Chapman J."/>
            <person name="Simakov O."/>
            <person name="Rensing S.A."/>
            <person name="Terry A."/>
            <person name="Pangilinan J."/>
            <person name="Kapitonov V."/>
            <person name="Jurka J."/>
            <person name="Salamov A."/>
            <person name="Shapiro H."/>
            <person name="Schmutz J."/>
            <person name="Grimwood J."/>
            <person name="Lindquist E."/>
            <person name="Lucas S."/>
            <person name="Grigoriev I.V."/>
            <person name="Schmitt R."/>
            <person name="Kirk D."/>
            <person name="Rokhsar D.S."/>
        </authorList>
    </citation>
    <scope>NUCLEOTIDE SEQUENCE [LARGE SCALE GENOMIC DNA]</scope>
    <source>
        <strain evidence="4">f. Nagariensis / Eve</strain>
    </source>
</reference>
<feature type="compositionally biased region" description="Polar residues" evidence="1">
    <location>
        <begin position="355"/>
        <end position="369"/>
    </location>
</feature>
<name>D8U4M9_VOLCA</name>
<feature type="compositionally biased region" description="Polar residues" evidence="1">
    <location>
        <begin position="1"/>
        <end position="16"/>
    </location>
</feature>
<evidence type="ECO:0000256" key="2">
    <source>
        <dbReference type="SAM" id="Phobius"/>
    </source>
</evidence>
<feature type="region of interest" description="Disordered" evidence="1">
    <location>
        <begin position="1"/>
        <end position="46"/>
    </location>
</feature>
<feature type="compositionally biased region" description="Polar residues" evidence="1">
    <location>
        <begin position="388"/>
        <end position="400"/>
    </location>
</feature>
<keyword evidence="2" id="KW-1133">Transmembrane helix</keyword>
<dbReference type="InterPro" id="IPR000048">
    <property type="entry name" value="IQ_motif_EF-hand-BS"/>
</dbReference>
<feature type="compositionally biased region" description="Low complexity" evidence="1">
    <location>
        <begin position="299"/>
        <end position="319"/>
    </location>
</feature>
<keyword evidence="4" id="KW-1185">Reference proteome</keyword>
<dbReference type="OrthoDB" id="533716at2759"/>
<feature type="region of interest" description="Disordered" evidence="1">
    <location>
        <begin position="529"/>
        <end position="556"/>
    </location>
</feature>
<proteinExistence type="predicted"/>
<feature type="region of interest" description="Disordered" evidence="1">
    <location>
        <begin position="251"/>
        <end position="282"/>
    </location>
</feature>